<evidence type="ECO:0000313" key="8">
    <source>
        <dbReference type="Proteomes" id="UP001281656"/>
    </source>
</evidence>
<evidence type="ECO:0000259" key="6">
    <source>
        <dbReference type="Pfam" id="PF00155"/>
    </source>
</evidence>
<dbReference type="Pfam" id="PF00155">
    <property type="entry name" value="Aminotran_1_2"/>
    <property type="match status" value="1"/>
</dbReference>
<dbReference type="GO" id="GO:0008483">
    <property type="term" value="F:transaminase activity"/>
    <property type="evidence" value="ECO:0007669"/>
    <property type="project" value="UniProtKB-KW"/>
</dbReference>
<protein>
    <recommendedName>
        <fullName evidence="2">cysteine-S-conjugate beta-lyase</fullName>
        <ecNumber evidence="2">4.4.1.13</ecNumber>
    </recommendedName>
</protein>
<dbReference type="InterPro" id="IPR015421">
    <property type="entry name" value="PyrdxlP-dep_Trfase_major"/>
</dbReference>
<dbReference type="PANTHER" id="PTHR43525:SF1">
    <property type="entry name" value="PROTEIN MALY"/>
    <property type="match status" value="1"/>
</dbReference>
<dbReference type="Proteomes" id="UP001281656">
    <property type="component" value="Unassembled WGS sequence"/>
</dbReference>
<proteinExistence type="inferred from homology"/>
<evidence type="ECO:0000256" key="3">
    <source>
        <dbReference type="ARBA" id="ARBA00022898"/>
    </source>
</evidence>
<dbReference type="InterPro" id="IPR015424">
    <property type="entry name" value="PyrdxlP-dep_Trfase"/>
</dbReference>
<keyword evidence="3" id="KW-0663">Pyridoxal phosphate</keyword>
<dbReference type="InterPro" id="IPR015422">
    <property type="entry name" value="PyrdxlP-dep_Trfase_small"/>
</dbReference>
<dbReference type="InterPro" id="IPR004839">
    <property type="entry name" value="Aminotransferase_I/II_large"/>
</dbReference>
<evidence type="ECO:0000256" key="4">
    <source>
        <dbReference type="ARBA" id="ARBA00023239"/>
    </source>
</evidence>
<reference evidence="7 8" key="1">
    <citation type="submission" date="2023-04" db="EMBL/GenBank/DDBJ databases">
        <title>Clostridium tannerae sp. nov., isolated from the fecal material of an alpaca.</title>
        <authorList>
            <person name="Miller S."/>
            <person name="Hendry M."/>
            <person name="King J."/>
            <person name="Sankaranarayanan K."/>
            <person name="Lawson P.A."/>
        </authorList>
    </citation>
    <scope>NUCLEOTIDE SEQUENCE [LARGE SCALE GENOMIC DNA]</scope>
    <source>
        <strain evidence="7 8">A1-XYC3</strain>
    </source>
</reference>
<comment type="caution">
    <text evidence="7">The sequence shown here is derived from an EMBL/GenBank/DDBJ whole genome shotgun (WGS) entry which is preliminary data.</text>
</comment>
<comment type="cofactor">
    <cofactor evidence="1">
        <name>pyridoxal 5'-phosphate</name>
        <dbReference type="ChEBI" id="CHEBI:597326"/>
    </cofactor>
</comment>
<dbReference type="PANTHER" id="PTHR43525">
    <property type="entry name" value="PROTEIN MALY"/>
    <property type="match status" value="1"/>
</dbReference>
<evidence type="ECO:0000256" key="1">
    <source>
        <dbReference type="ARBA" id="ARBA00001933"/>
    </source>
</evidence>
<organism evidence="7 8">
    <name type="scientific">Clostridium tanneri</name>
    <dbReference type="NCBI Taxonomy" id="3037988"/>
    <lineage>
        <taxon>Bacteria</taxon>
        <taxon>Bacillati</taxon>
        <taxon>Bacillota</taxon>
        <taxon>Clostridia</taxon>
        <taxon>Eubacteriales</taxon>
        <taxon>Clostridiaceae</taxon>
        <taxon>Clostridium</taxon>
    </lineage>
</organism>
<gene>
    <name evidence="7" type="ORF">P8V03_17340</name>
</gene>
<keyword evidence="7" id="KW-0808">Transferase</keyword>
<dbReference type="Gene3D" id="3.90.1150.10">
    <property type="entry name" value="Aspartate Aminotransferase, domain 1"/>
    <property type="match status" value="1"/>
</dbReference>
<dbReference type="InterPro" id="IPR027619">
    <property type="entry name" value="C-S_lyase_PatB-like"/>
</dbReference>
<evidence type="ECO:0000313" key="7">
    <source>
        <dbReference type="EMBL" id="MDW8802912.1"/>
    </source>
</evidence>
<dbReference type="NCBIfam" id="TIGR04350">
    <property type="entry name" value="C_S_lyase_PatB"/>
    <property type="match status" value="1"/>
</dbReference>
<keyword evidence="7" id="KW-0032">Aminotransferase</keyword>
<sequence length="389" mass="45249">MQYNFDEIISRKDNFSAKYDELNLKYGRDDLIPMWIADMDFRTAQPIIDAMKNRLEQGIFGYVSRPDSYFESVCQWYSRKHNWNVESKYMSHSHGVIPGLVMMMNDFTSPGDKIIIQSPVYNEFFEIVQDHGRELVISPLKLTNGRYEMDYEDFEAKVKTGVKMFFLCNPHNPVGRVWTKEELMKIGEICLRHGVQVVSDEIHCELVYGNNKYTPFASISKEFFQNSITCISPSKTFNLAGLQSSIIIFGNEKQKNRYDYLLQINDIKRNNCFSLVATEAAYRYGEEWLNQLLVYLKGNIDFVYNYCKENIPKIKPNIPEATYLIWIDCKDLGMTADQLKNFMTNEAKLGLGLWYGEESKDHVRMNIACPRTIVEQALLRLKAAVDTLQ</sequence>
<dbReference type="GO" id="GO:0047804">
    <property type="term" value="F:cysteine-S-conjugate beta-lyase activity"/>
    <property type="evidence" value="ECO:0007669"/>
    <property type="project" value="UniProtKB-EC"/>
</dbReference>
<dbReference type="EMBL" id="JARUJP010000032">
    <property type="protein sequence ID" value="MDW8802912.1"/>
    <property type="molecule type" value="Genomic_DNA"/>
</dbReference>
<dbReference type="Gene3D" id="3.40.640.10">
    <property type="entry name" value="Type I PLP-dependent aspartate aminotransferase-like (Major domain)"/>
    <property type="match status" value="1"/>
</dbReference>
<dbReference type="EC" id="4.4.1.13" evidence="2"/>
<feature type="domain" description="Aminotransferase class I/classII large" evidence="6">
    <location>
        <begin position="38"/>
        <end position="378"/>
    </location>
</feature>
<evidence type="ECO:0000256" key="2">
    <source>
        <dbReference type="ARBA" id="ARBA00012224"/>
    </source>
</evidence>
<dbReference type="CDD" id="cd00609">
    <property type="entry name" value="AAT_like"/>
    <property type="match status" value="1"/>
</dbReference>
<dbReference type="InterPro" id="IPR051798">
    <property type="entry name" value="Class-II_PLP-Dep_Aminotrans"/>
</dbReference>
<dbReference type="SUPFAM" id="SSF53383">
    <property type="entry name" value="PLP-dependent transferases"/>
    <property type="match status" value="1"/>
</dbReference>
<accession>A0ABU4JXM4</accession>
<comment type="similarity">
    <text evidence="5">Belongs to the class-II pyridoxal-phosphate-dependent aminotransferase family. MalY/PatB cystathionine beta-lyase subfamily.</text>
</comment>
<name>A0ABU4JXM4_9CLOT</name>
<dbReference type="RefSeq" id="WP_318799136.1">
    <property type="nucleotide sequence ID" value="NZ_JARUJP010000032.1"/>
</dbReference>
<keyword evidence="8" id="KW-1185">Reference proteome</keyword>
<evidence type="ECO:0000256" key="5">
    <source>
        <dbReference type="ARBA" id="ARBA00037974"/>
    </source>
</evidence>
<keyword evidence="4 7" id="KW-0456">Lyase</keyword>